<organism evidence="9 10">
    <name type="scientific">Ridgeia piscesae</name>
    <name type="common">Tubeworm</name>
    <dbReference type="NCBI Taxonomy" id="27915"/>
    <lineage>
        <taxon>Eukaryota</taxon>
        <taxon>Metazoa</taxon>
        <taxon>Spiralia</taxon>
        <taxon>Lophotrochozoa</taxon>
        <taxon>Annelida</taxon>
        <taxon>Polychaeta</taxon>
        <taxon>Sedentaria</taxon>
        <taxon>Canalipalpata</taxon>
        <taxon>Sabellida</taxon>
        <taxon>Siboglinidae</taxon>
        <taxon>Ridgeia</taxon>
    </lineage>
</organism>
<dbReference type="PANTHER" id="PTHR10778:SF8">
    <property type="entry name" value="ADENOSINE 3'-PHOSPHO 5'-PHOSPHOSULFATE TRANSPORTER 2"/>
    <property type="match status" value="1"/>
</dbReference>
<dbReference type="InterPro" id="IPR013657">
    <property type="entry name" value="SCL35B1-4/HUT1"/>
</dbReference>
<dbReference type="GO" id="GO:0046964">
    <property type="term" value="F:3'-phosphoadenosine 5'-phosphosulfate transmembrane transporter activity"/>
    <property type="evidence" value="ECO:0007669"/>
    <property type="project" value="TreeGrafter"/>
</dbReference>
<evidence type="ECO:0000256" key="6">
    <source>
        <dbReference type="ARBA" id="ARBA00023136"/>
    </source>
</evidence>
<feature type="transmembrane region" description="Helical" evidence="8">
    <location>
        <begin position="146"/>
        <end position="170"/>
    </location>
</feature>
<feature type="transmembrane region" description="Helical" evidence="8">
    <location>
        <begin position="84"/>
        <end position="102"/>
    </location>
</feature>
<keyword evidence="6 8" id="KW-0472">Membrane</keyword>
<feature type="transmembrane region" description="Helical" evidence="8">
    <location>
        <begin position="225"/>
        <end position="245"/>
    </location>
</feature>
<keyword evidence="10" id="KW-1185">Reference proteome</keyword>
<feature type="transmembrane region" description="Helical" evidence="8">
    <location>
        <begin position="176"/>
        <end position="193"/>
    </location>
</feature>
<evidence type="ECO:0000313" key="9">
    <source>
        <dbReference type="EMBL" id="KAK2173450.1"/>
    </source>
</evidence>
<feature type="transmembrane region" description="Helical" evidence="8">
    <location>
        <begin position="299"/>
        <end position="318"/>
    </location>
</feature>
<sequence length="405" mass="44748">MSSVGGRVSRFPGLTLLGRRWNRSLTFGSLGSMHRSTEMEKSANTKSVAIDLGDTDRLSGVTPEPQPIMILGADLGGLPQSAQFLICCSGVFFFYLIYGYIQELIFKLEGFKPFGWYLTLIQFAFYTLFGVIELNIKTGSKRKIPLMLYAFLALLTVATMGLSNSSLGYLNYPTQVIFKCCKLIPVLIGGIIIQGKRYGVTDVLACLCMSVGLIFFTLADSSVSPTFSSYGVTLISLALCADAVIGNVQEKTMKQYASSNSEMVVYSYSIGFVYILLGQIVTGQLVPAFQFCLQYPMETYGYALVFSLTGFLGVNIVLTMVKSFGALITVTATTCRKALTIILSFVFFTKPFTMQYVWSGLIVLFGIYLNVASKNKSLHYTNLLVTIKNCIVRRHRTDQTFEQIV</sequence>
<accession>A0AAD9KLK0</accession>
<feature type="transmembrane region" description="Helical" evidence="8">
    <location>
        <begin position="354"/>
        <end position="371"/>
    </location>
</feature>
<comment type="subcellular location">
    <subcellularLocation>
        <location evidence="1">Membrane</location>
        <topology evidence="1">Multi-pass membrane protein</topology>
    </subcellularLocation>
</comment>
<evidence type="ECO:0000256" key="3">
    <source>
        <dbReference type="ARBA" id="ARBA00022448"/>
    </source>
</evidence>
<reference evidence="9" key="1">
    <citation type="journal article" date="2023" name="Mol. Biol. Evol.">
        <title>Third-Generation Sequencing Reveals the Adaptive Role of the Epigenome in Three Deep-Sea Polychaetes.</title>
        <authorList>
            <person name="Perez M."/>
            <person name="Aroh O."/>
            <person name="Sun Y."/>
            <person name="Lan Y."/>
            <person name="Juniper S.K."/>
            <person name="Young C.R."/>
            <person name="Angers B."/>
            <person name="Qian P.Y."/>
        </authorList>
    </citation>
    <scope>NUCLEOTIDE SEQUENCE</scope>
    <source>
        <strain evidence="9">R07B-5</strain>
    </source>
</reference>
<gene>
    <name evidence="9" type="ORF">NP493_873g01021</name>
</gene>
<keyword evidence="4 8" id="KW-0812">Transmembrane</keyword>
<proteinExistence type="inferred from homology"/>
<feature type="transmembrane region" description="Helical" evidence="8">
    <location>
        <begin position="265"/>
        <end position="287"/>
    </location>
</feature>
<evidence type="ECO:0000256" key="5">
    <source>
        <dbReference type="ARBA" id="ARBA00022989"/>
    </source>
</evidence>
<dbReference type="Proteomes" id="UP001209878">
    <property type="component" value="Unassembled WGS sequence"/>
</dbReference>
<evidence type="ECO:0000313" key="10">
    <source>
        <dbReference type="Proteomes" id="UP001209878"/>
    </source>
</evidence>
<dbReference type="GO" id="GO:0000139">
    <property type="term" value="C:Golgi membrane"/>
    <property type="evidence" value="ECO:0007669"/>
    <property type="project" value="TreeGrafter"/>
</dbReference>
<keyword evidence="5 8" id="KW-1133">Transmembrane helix</keyword>
<evidence type="ECO:0000256" key="7">
    <source>
        <dbReference type="ARBA" id="ARBA00039669"/>
    </source>
</evidence>
<evidence type="ECO:0000256" key="2">
    <source>
        <dbReference type="ARBA" id="ARBA00010694"/>
    </source>
</evidence>
<feature type="transmembrane region" description="Helical" evidence="8">
    <location>
        <begin position="200"/>
        <end position="219"/>
    </location>
</feature>
<evidence type="ECO:0000256" key="1">
    <source>
        <dbReference type="ARBA" id="ARBA00004141"/>
    </source>
</evidence>
<dbReference type="Pfam" id="PF08449">
    <property type="entry name" value="UAA"/>
    <property type="match status" value="1"/>
</dbReference>
<comment type="caution">
    <text evidence="9">The sequence shown here is derived from an EMBL/GenBank/DDBJ whole genome shotgun (WGS) entry which is preliminary data.</text>
</comment>
<comment type="similarity">
    <text evidence="2">Belongs to the nucleotide-sugar transporter family. SLC35B subfamily.</text>
</comment>
<evidence type="ECO:0000256" key="4">
    <source>
        <dbReference type="ARBA" id="ARBA00022692"/>
    </source>
</evidence>
<evidence type="ECO:0000256" key="8">
    <source>
        <dbReference type="SAM" id="Phobius"/>
    </source>
</evidence>
<dbReference type="PANTHER" id="PTHR10778">
    <property type="entry name" value="SOLUTE CARRIER FAMILY 35 MEMBER B"/>
    <property type="match status" value="1"/>
</dbReference>
<feature type="transmembrane region" description="Helical" evidence="8">
    <location>
        <begin position="114"/>
        <end position="134"/>
    </location>
</feature>
<keyword evidence="3" id="KW-0813">Transport</keyword>
<dbReference type="GO" id="GO:0005789">
    <property type="term" value="C:endoplasmic reticulum membrane"/>
    <property type="evidence" value="ECO:0007669"/>
    <property type="project" value="TreeGrafter"/>
</dbReference>
<feature type="transmembrane region" description="Helical" evidence="8">
    <location>
        <begin position="325"/>
        <end position="348"/>
    </location>
</feature>
<dbReference type="AlphaFoldDB" id="A0AAD9KLK0"/>
<dbReference type="EMBL" id="JAODUO010000874">
    <property type="protein sequence ID" value="KAK2173450.1"/>
    <property type="molecule type" value="Genomic_DNA"/>
</dbReference>
<protein>
    <recommendedName>
        <fullName evidence="7">Adenosine 3'-phospho 5'-phosphosulfate transporter 2</fullName>
    </recommendedName>
</protein>
<name>A0AAD9KLK0_RIDPI</name>